<protein>
    <recommendedName>
        <fullName evidence="10">Palmitoyltransferase</fullName>
        <ecNumber evidence="10">2.3.1.225</ecNumber>
    </recommendedName>
</protein>
<dbReference type="EC" id="2.3.1.225" evidence="10"/>
<feature type="domain" description="Palmitoyltransferase DHHC" evidence="12">
    <location>
        <begin position="134"/>
        <end position="269"/>
    </location>
</feature>
<reference evidence="13" key="1">
    <citation type="submission" date="2015-04" db="EMBL/GenBank/DDBJ databases">
        <authorList>
            <consortium name="Pathogen Informatics"/>
        </authorList>
    </citation>
    <scope>NUCLEOTIDE SEQUENCE [LARGE SCALE GENOMIC DNA]</scope>
    <source>
        <strain evidence="13">8A</strain>
    </source>
</reference>
<evidence type="ECO:0000256" key="1">
    <source>
        <dbReference type="ARBA" id="ARBA00004127"/>
    </source>
</evidence>
<keyword evidence="7" id="KW-0449">Lipoprotein</keyword>
<evidence type="ECO:0000256" key="7">
    <source>
        <dbReference type="ARBA" id="ARBA00023288"/>
    </source>
</evidence>
<evidence type="ECO:0000256" key="5">
    <source>
        <dbReference type="ARBA" id="ARBA00023136"/>
    </source>
</evidence>
<keyword evidence="8 10" id="KW-0012">Acyltransferase</keyword>
<dbReference type="PANTHER" id="PTHR22883">
    <property type="entry name" value="ZINC FINGER DHHC DOMAIN CONTAINING PROTEIN"/>
    <property type="match status" value="1"/>
</dbReference>
<dbReference type="Proteomes" id="UP000220797">
    <property type="component" value="Unassembled WGS sequence"/>
</dbReference>
<evidence type="ECO:0000256" key="11">
    <source>
        <dbReference type="SAM" id="MobiDB-lite"/>
    </source>
</evidence>
<dbReference type="GO" id="GO:0006612">
    <property type="term" value="P:protein targeting to membrane"/>
    <property type="evidence" value="ECO:0007669"/>
    <property type="project" value="TreeGrafter"/>
</dbReference>
<feature type="transmembrane region" description="Helical" evidence="10">
    <location>
        <begin position="34"/>
        <end position="59"/>
    </location>
</feature>
<dbReference type="InterPro" id="IPR039859">
    <property type="entry name" value="PFA4/ZDH16/20/ERF2-like"/>
</dbReference>
<dbReference type="GO" id="GO:0005783">
    <property type="term" value="C:endoplasmic reticulum"/>
    <property type="evidence" value="ECO:0007669"/>
    <property type="project" value="TreeGrafter"/>
</dbReference>
<keyword evidence="3 10" id="KW-0812">Transmembrane</keyword>
<dbReference type="AlphaFoldDB" id="A0A1J1GZG4"/>
<keyword evidence="6" id="KW-0564">Palmitate</keyword>
<dbReference type="Pfam" id="PF01529">
    <property type="entry name" value="DHHC"/>
    <property type="match status" value="1"/>
</dbReference>
<evidence type="ECO:0000256" key="10">
    <source>
        <dbReference type="RuleBase" id="RU079119"/>
    </source>
</evidence>
<dbReference type="PANTHER" id="PTHR22883:SF43">
    <property type="entry name" value="PALMITOYLTRANSFERASE APP"/>
    <property type="match status" value="1"/>
</dbReference>
<evidence type="ECO:0000313" key="13">
    <source>
        <dbReference type="EMBL" id="CRG97617.1"/>
    </source>
</evidence>
<evidence type="ECO:0000256" key="3">
    <source>
        <dbReference type="ARBA" id="ARBA00022692"/>
    </source>
</evidence>
<comment type="subcellular location">
    <subcellularLocation>
        <location evidence="1">Endomembrane system</location>
        <topology evidence="1">Multi-pass membrane protein</topology>
    </subcellularLocation>
</comment>
<evidence type="ECO:0000256" key="4">
    <source>
        <dbReference type="ARBA" id="ARBA00022989"/>
    </source>
</evidence>
<dbReference type="OrthoDB" id="4096362at2759"/>
<dbReference type="RefSeq" id="XP_028530418.1">
    <property type="nucleotide sequence ID" value="XM_028674024.1"/>
</dbReference>
<name>A0A1J1GZG4_PLAGA</name>
<dbReference type="GO" id="GO:0019706">
    <property type="term" value="F:protein-cysteine S-palmitoyltransferase activity"/>
    <property type="evidence" value="ECO:0007669"/>
    <property type="project" value="UniProtKB-EC"/>
</dbReference>
<organism evidence="13 14">
    <name type="scientific">Plasmodium gallinaceum</name>
    <dbReference type="NCBI Taxonomy" id="5849"/>
    <lineage>
        <taxon>Eukaryota</taxon>
        <taxon>Sar</taxon>
        <taxon>Alveolata</taxon>
        <taxon>Apicomplexa</taxon>
        <taxon>Aconoidasida</taxon>
        <taxon>Haemosporida</taxon>
        <taxon>Plasmodiidae</taxon>
        <taxon>Plasmodium</taxon>
        <taxon>Plasmodium (Haemamoeba)</taxon>
    </lineage>
</organism>
<gene>
    <name evidence="13" type="ORF">PGAL8A_00519000</name>
</gene>
<feature type="transmembrane region" description="Helical" evidence="10">
    <location>
        <begin position="833"/>
        <end position="851"/>
    </location>
</feature>
<feature type="transmembrane region" description="Helical" evidence="10">
    <location>
        <begin position="226"/>
        <end position="253"/>
    </location>
</feature>
<evidence type="ECO:0000259" key="12">
    <source>
        <dbReference type="Pfam" id="PF01529"/>
    </source>
</evidence>
<dbReference type="OMA" id="ETKINCF"/>
<dbReference type="VEuPathDB" id="PlasmoDB:PGAL8A_00519000"/>
<keyword evidence="5 10" id="KW-0472">Membrane</keyword>
<evidence type="ECO:0000256" key="9">
    <source>
        <dbReference type="ARBA" id="ARBA00048048"/>
    </source>
</evidence>
<keyword evidence="2 10" id="KW-0808">Transferase</keyword>
<sequence length="856" mass="102018">MKILKRNKSLERQNFDKINNVQIYGENKIHCKGFFISGPAFLTVISSFLMIFIPVSIFHAFTSTWFFEKDIYFVTFLNLFFFILTIYAFLKTSFMDPGIIPRQKSVLNLYDVIIEQYRETQPPRQKEVLINGNFYKLKYCYTCNIYRGLRTVHCSICDNCVEKFDHHCPWVGNCIGARNYKYFVFFVLNLYILICITLSASIYKLVICINKLSDEGYNTEQIFIHIWRFAADSLILIIYTILTLWFVIGLLCYHIYTIVTNQTTYEQIKTFYQNDNPFNIGILNNIKEILFTKTRPSYINFVNPQLQVVDKNCYHNILILSDKGVNIEEDIKENSSFDNRKKAKRNSNSKEIRSINNKLSKKNKSSKDYISSSHDSKTKIKSYNIKKKINKEKNEEYEITKVSNISNKAIEKSAHLKFDKNKNVKYTKIKLPKIKKNNDSEHINEDFEEKNVLSHKHIINLDNIGALFIKSRTPFITSTKNKYNKEMKKERRKCTDIEMDNEISEYQEKEIAKMEKNMLKKDDYIIKLNIKKENREYSKKMKEKQKGKIIYQIKESEKIRKKKIKYETKLNCFNNYIYVRKKKKNNPILYRKGFSFIENLKNKSEIYYKIKCCSENKKKSFINLEKKKFKKKKNFNEEMKYVTEENYNSTEMNEKVKLQKDVVISIYNTPKEKKEKINNDIILDMQKKKKCKSINLLERIEKRNKRNAMKLNRIYLVSKDSYKLDKFSETYEMKHTDLYNQKFKKINKKPLSRLYTNIHLFCNNKECTDVLNTINDNIVLGNYKNIDFKTVYFTKIKNISKVDNLKLLNYLIHKNKQSEIRSDIKKKSNVSKLFNIFTTFALIIKCIHIPSNNDND</sequence>
<dbReference type="EMBL" id="CVMV01000110">
    <property type="protein sequence ID" value="CRG97617.1"/>
    <property type="molecule type" value="Genomic_DNA"/>
</dbReference>
<dbReference type="GeneID" id="39733723"/>
<evidence type="ECO:0000256" key="2">
    <source>
        <dbReference type="ARBA" id="ARBA00022679"/>
    </source>
</evidence>
<evidence type="ECO:0000256" key="6">
    <source>
        <dbReference type="ARBA" id="ARBA00023139"/>
    </source>
</evidence>
<feature type="transmembrane region" description="Helical" evidence="10">
    <location>
        <begin position="182"/>
        <end position="206"/>
    </location>
</feature>
<keyword evidence="4 10" id="KW-1133">Transmembrane helix</keyword>
<comment type="catalytic activity">
    <reaction evidence="9 10">
        <text>L-cysteinyl-[protein] + hexadecanoyl-CoA = S-hexadecanoyl-L-cysteinyl-[protein] + CoA</text>
        <dbReference type="Rhea" id="RHEA:36683"/>
        <dbReference type="Rhea" id="RHEA-COMP:10131"/>
        <dbReference type="Rhea" id="RHEA-COMP:11032"/>
        <dbReference type="ChEBI" id="CHEBI:29950"/>
        <dbReference type="ChEBI" id="CHEBI:57287"/>
        <dbReference type="ChEBI" id="CHEBI:57379"/>
        <dbReference type="ChEBI" id="CHEBI:74151"/>
        <dbReference type="EC" id="2.3.1.225"/>
    </reaction>
</comment>
<dbReference type="GO" id="GO:0005794">
    <property type="term" value="C:Golgi apparatus"/>
    <property type="evidence" value="ECO:0007669"/>
    <property type="project" value="TreeGrafter"/>
</dbReference>
<comment type="caution">
    <text evidence="13">The sequence shown here is derived from an EMBL/GenBank/DDBJ whole genome shotgun (WGS) entry which is preliminary data.</text>
</comment>
<dbReference type="InterPro" id="IPR001594">
    <property type="entry name" value="Palmitoyltrfase_DHHC"/>
</dbReference>
<dbReference type="PROSITE" id="PS50216">
    <property type="entry name" value="DHHC"/>
    <property type="match status" value="1"/>
</dbReference>
<feature type="transmembrane region" description="Helical" evidence="10">
    <location>
        <begin position="71"/>
        <end position="90"/>
    </location>
</feature>
<feature type="region of interest" description="Disordered" evidence="11">
    <location>
        <begin position="338"/>
        <end position="373"/>
    </location>
</feature>
<evidence type="ECO:0000313" key="14">
    <source>
        <dbReference type="Proteomes" id="UP000220797"/>
    </source>
</evidence>
<accession>A0A1J1GZG4</accession>
<proteinExistence type="inferred from homology"/>
<comment type="similarity">
    <text evidence="10">Belongs to the DHHC palmitoyltransferase family.</text>
</comment>
<keyword evidence="14" id="KW-1185">Reference proteome</keyword>
<evidence type="ECO:0000256" key="8">
    <source>
        <dbReference type="ARBA" id="ARBA00023315"/>
    </source>
</evidence>
<comment type="domain">
    <text evidence="10">The DHHC domain is required for palmitoyltransferase activity.</text>
</comment>